<feature type="region of interest" description="Disordered" evidence="1">
    <location>
        <begin position="50"/>
        <end position="70"/>
    </location>
</feature>
<dbReference type="AlphaFoldDB" id="A0AAE3NTP1"/>
<dbReference type="Pfam" id="PF11233">
    <property type="entry name" value="DUF3035"/>
    <property type="match status" value="1"/>
</dbReference>
<dbReference type="Proteomes" id="UP001220964">
    <property type="component" value="Unassembled WGS sequence"/>
</dbReference>
<reference evidence="3" key="1">
    <citation type="submission" date="2023-03" db="EMBL/GenBank/DDBJ databases">
        <title>Multiphase analysis and comparison of six strains from genera Psychromarinibacter, Lutimaribacter, and Maritimibacter, including a novel species: Psychromarinibacter sediminicola sp. nov.</title>
        <authorList>
            <person name="Wang Y.-H."/>
            <person name="Ye M.-Q."/>
            <person name="Du Z.-J."/>
        </authorList>
    </citation>
    <scope>NUCLEOTIDE SEQUENCE</scope>
    <source>
        <strain evidence="3">C21-152</strain>
    </source>
</reference>
<evidence type="ECO:0000313" key="3">
    <source>
        <dbReference type="EMBL" id="MDF0601816.1"/>
    </source>
</evidence>
<evidence type="ECO:0000313" key="4">
    <source>
        <dbReference type="Proteomes" id="UP001220964"/>
    </source>
</evidence>
<keyword evidence="2" id="KW-0732">Signal</keyword>
<name>A0AAE3NTP1_9RHOB</name>
<dbReference type="RefSeq" id="WP_275567956.1">
    <property type="nucleotide sequence ID" value="NZ_JARGYC010000035.1"/>
</dbReference>
<evidence type="ECO:0000256" key="2">
    <source>
        <dbReference type="SAM" id="SignalP"/>
    </source>
</evidence>
<feature type="signal peptide" evidence="2">
    <location>
        <begin position="1"/>
        <end position="22"/>
    </location>
</feature>
<comment type="caution">
    <text evidence="3">The sequence shown here is derived from an EMBL/GenBank/DDBJ whole genome shotgun (WGS) entry which is preliminary data.</text>
</comment>
<dbReference type="InterPro" id="IPR021395">
    <property type="entry name" value="DUF3035"/>
</dbReference>
<dbReference type="EMBL" id="JARGYC010000035">
    <property type="protein sequence ID" value="MDF0601816.1"/>
    <property type="molecule type" value="Genomic_DNA"/>
</dbReference>
<gene>
    <name evidence="3" type="ORF">P1J78_13805</name>
</gene>
<accession>A0AAE3NTP1</accession>
<organism evidence="3 4">
    <name type="scientific">Psychromarinibacter sediminicola</name>
    <dbReference type="NCBI Taxonomy" id="3033385"/>
    <lineage>
        <taxon>Bacteria</taxon>
        <taxon>Pseudomonadati</taxon>
        <taxon>Pseudomonadota</taxon>
        <taxon>Alphaproteobacteria</taxon>
        <taxon>Rhodobacterales</taxon>
        <taxon>Paracoccaceae</taxon>
        <taxon>Psychromarinibacter</taxon>
    </lineage>
</organism>
<sequence length="173" mass="18840">MQVRLGKSAMCALALLALAACGSDNPQLLNITSTTEGPDEFAIVPNRPLEAPEDFNALPPPTPGRGNRTDANPNADAIVALGGRPEALQSVPTRDAGIVTAATRYGVSPDIRQTLAAEDLDFRRRKDGRLLERLFNVNVYFRAYDPMSLDQYAELERFRRLGVRTPAAPPKPQ</sequence>
<dbReference type="PROSITE" id="PS51257">
    <property type="entry name" value="PROKAR_LIPOPROTEIN"/>
    <property type="match status" value="1"/>
</dbReference>
<proteinExistence type="predicted"/>
<keyword evidence="4" id="KW-1185">Reference proteome</keyword>
<feature type="chain" id="PRO_5042055427" evidence="2">
    <location>
        <begin position="23"/>
        <end position="173"/>
    </location>
</feature>
<protein>
    <submittedName>
        <fullName evidence="3">DUF3035 domain-containing protein</fullName>
    </submittedName>
</protein>
<evidence type="ECO:0000256" key="1">
    <source>
        <dbReference type="SAM" id="MobiDB-lite"/>
    </source>
</evidence>